<evidence type="ECO:0000256" key="1">
    <source>
        <dbReference type="SAM" id="Phobius"/>
    </source>
</evidence>
<proteinExistence type="predicted"/>
<name>A0A9E7A1H5_9FLAO</name>
<sequence>MLEIILWVIALAVLFILVILNNKRNINKKRNLKTRTFKKDYFEKKKNKNEDLH</sequence>
<dbReference type="EMBL" id="CP094358">
    <property type="protein sequence ID" value="UOB18006.1"/>
    <property type="molecule type" value="Genomic_DNA"/>
</dbReference>
<keyword evidence="3" id="KW-1185">Reference proteome</keyword>
<keyword evidence="1" id="KW-0472">Membrane</keyword>
<gene>
    <name evidence="2" type="ORF">MQE35_01600</name>
</gene>
<evidence type="ECO:0000313" key="3">
    <source>
        <dbReference type="Proteomes" id="UP000831290"/>
    </source>
</evidence>
<reference evidence="2" key="1">
    <citation type="submission" date="2022-03" db="EMBL/GenBank/DDBJ databases">
        <title>Description of Abyssus ytuae gen. nov., sp. nov., a novel member of the family Flavobacteriaceae isolated from the sediment of Mariana Trench.</title>
        <authorList>
            <person name="Zhang J."/>
            <person name="Xu X."/>
        </authorList>
    </citation>
    <scope>NUCLEOTIDE SEQUENCE</scope>
    <source>
        <strain evidence="2">MT3330</strain>
    </source>
</reference>
<evidence type="ECO:0000313" key="2">
    <source>
        <dbReference type="EMBL" id="UOB18006.1"/>
    </source>
</evidence>
<keyword evidence="1" id="KW-1133">Transmembrane helix</keyword>
<dbReference type="Proteomes" id="UP000831290">
    <property type="component" value="Chromosome"/>
</dbReference>
<dbReference type="AlphaFoldDB" id="A0A9E7A1H5"/>
<dbReference type="RefSeq" id="WP_255843893.1">
    <property type="nucleotide sequence ID" value="NZ_CP094358.1"/>
</dbReference>
<organism evidence="2 3">
    <name type="scientific">Abyssalbus ytuae</name>
    <dbReference type="NCBI Taxonomy" id="2926907"/>
    <lineage>
        <taxon>Bacteria</taxon>
        <taxon>Pseudomonadati</taxon>
        <taxon>Bacteroidota</taxon>
        <taxon>Flavobacteriia</taxon>
        <taxon>Flavobacteriales</taxon>
        <taxon>Flavobacteriaceae</taxon>
        <taxon>Abyssalbus</taxon>
    </lineage>
</organism>
<accession>A0A9E7A1H5</accession>
<protein>
    <submittedName>
        <fullName evidence="2">Uncharacterized protein</fullName>
    </submittedName>
</protein>
<keyword evidence="1" id="KW-0812">Transmembrane</keyword>
<feature type="transmembrane region" description="Helical" evidence="1">
    <location>
        <begin position="6"/>
        <end position="22"/>
    </location>
</feature>
<dbReference type="KEGG" id="fbm:MQE35_01600"/>